<sequence>MVGRIGNGGRAAPLVAFATAALLGSGLAAAQVERGDGMGQGFGPGPAGPGAGAMQQPGMGMGSGLGYGPCWDWMRGGFEGGFGDPRTPLWDLELEGEKLAEMRKLRRAYREFEAHVGVELAEMRDDMAELMAVERPDPEAIEELHGRMSELQGELLAERVRMRNEMIGLLDDEQRERFRKEFGPRR</sequence>
<dbReference type="HOGENOM" id="CLU_1721534_0_0_6"/>
<protein>
    <recommendedName>
        <fullName evidence="5">Zinc resistance-associated protein</fullName>
    </recommendedName>
</protein>
<evidence type="ECO:0008006" key="5">
    <source>
        <dbReference type="Google" id="ProtNLM"/>
    </source>
</evidence>
<feature type="compositionally biased region" description="Gly residues" evidence="1">
    <location>
        <begin position="37"/>
        <end position="51"/>
    </location>
</feature>
<dbReference type="AlphaFoldDB" id="A1WW47"/>
<dbReference type="GO" id="GO:0042597">
    <property type="term" value="C:periplasmic space"/>
    <property type="evidence" value="ECO:0007669"/>
    <property type="project" value="InterPro"/>
</dbReference>
<dbReference type="CDD" id="cd09916">
    <property type="entry name" value="CpxP_like"/>
    <property type="match status" value="1"/>
</dbReference>
<evidence type="ECO:0000313" key="4">
    <source>
        <dbReference type="Proteomes" id="UP000000647"/>
    </source>
</evidence>
<dbReference type="EMBL" id="CP000544">
    <property type="protein sequence ID" value="ABM61909.1"/>
    <property type="molecule type" value="Genomic_DNA"/>
</dbReference>
<dbReference type="OrthoDB" id="6174033at2"/>
<feature type="region of interest" description="Disordered" evidence="1">
    <location>
        <begin position="37"/>
        <end position="57"/>
    </location>
</feature>
<evidence type="ECO:0000313" key="3">
    <source>
        <dbReference type="EMBL" id="ABM61909.1"/>
    </source>
</evidence>
<evidence type="ECO:0000256" key="1">
    <source>
        <dbReference type="SAM" id="MobiDB-lite"/>
    </source>
</evidence>
<dbReference type="InterPro" id="IPR012899">
    <property type="entry name" value="LTXXQ"/>
</dbReference>
<keyword evidence="2" id="KW-0732">Signal</keyword>
<dbReference type="Gene3D" id="1.20.120.1490">
    <property type="match status" value="1"/>
</dbReference>
<feature type="chain" id="PRO_5002640719" description="Zinc resistance-associated protein" evidence="2">
    <location>
        <begin position="31"/>
        <end position="186"/>
    </location>
</feature>
<accession>A1WW47</accession>
<feature type="signal peptide" evidence="2">
    <location>
        <begin position="1"/>
        <end position="30"/>
    </location>
</feature>
<keyword evidence="4" id="KW-1185">Reference proteome</keyword>
<evidence type="ECO:0000256" key="2">
    <source>
        <dbReference type="SAM" id="SignalP"/>
    </source>
</evidence>
<reference evidence="4" key="1">
    <citation type="submission" date="2006-12" db="EMBL/GenBank/DDBJ databases">
        <title>Complete sequence of Halorhodospira halophila SL1.</title>
        <authorList>
            <consortium name="US DOE Joint Genome Institute"/>
            <person name="Copeland A."/>
            <person name="Lucas S."/>
            <person name="Lapidus A."/>
            <person name="Barry K."/>
            <person name="Detter J.C."/>
            <person name="Glavina del Rio T."/>
            <person name="Hammon N."/>
            <person name="Israni S."/>
            <person name="Dalin E."/>
            <person name="Tice H."/>
            <person name="Pitluck S."/>
            <person name="Saunders E."/>
            <person name="Brettin T."/>
            <person name="Bruce D."/>
            <person name="Han C."/>
            <person name="Tapia R."/>
            <person name="Schmutz J."/>
            <person name="Larimer F."/>
            <person name="Land M."/>
            <person name="Hauser L."/>
            <person name="Kyrpides N."/>
            <person name="Mikhailova N."/>
            <person name="Hoff W."/>
            <person name="Richardson P."/>
        </authorList>
    </citation>
    <scope>NUCLEOTIDE SEQUENCE [LARGE SCALE GENOMIC DNA]</scope>
    <source>
        <strain evidence="4">DSM 244 / SL1</strain>
    </source>
</reference>
<gene>
    <name evidence="3" type="ordered locus">Hhal_1133</name>
</gene>
<dbReference type="eggNOG" id="COG3678">
    <property type="taxonomic scope" value="Bacteria"/>
</dbReference>
<name>A1WW47_HALHL</name>
<reference evidence="3 4" key="2">
    <citation type="journal article" date="2013" name="Stand. Genomic Sci.">
        <title>Complete genome sequence of Halorhodospira halophila SL1.</title>
        <authorList>
            <person name="Challacombe J.F."/>
            <person name="Majid S."/>
            <person name="Deole R."/>
            <person name="Brettin T.S."/>
            <person name="Bruce D."/>
            <person name="Delano S.F."/>
            <person name="Detter J.C."/>
            <person name="Gleasner C.D."/>
            <person name="Han C.S."/>
            <person name="Misra M."/>
            <person name="Reitenga K.G."/>
            <person name="Mikhailova N."/>
            <person name="Woyke T."/>
            <person name="Pitluck S."/>
            <person name="Nolan M."/>
            <person name="Land M.L."/>
            <person name="Saunders E."/>
            <person name="Tapia R."/>
            <person name="Lapidus A."/>
            <person name="Ivanova N."/>
            <person name="Hoff W.D."/>
        </authorList>
    </citation>
    <scope>NUCLEOTIDE SEQUENCE [LARGE SCALE GENOMIC DNA]</scope>
    <source>
        <strain evidence="4">DSM 244 / SL1</strain>
    </source>
</reference>
<dbReference type="Proteomes" id="UP000000647">
    <property type="component" value="Chromosome"/>
</dbReference>
<organism evidence="3 4">
    <name type="scientific">Halorhodospira halophila (strain DSM 244 / SL1)</name>
    <name type="common">Ectothiorhodospira halophila (strain DSM 244 / SL1)</name>
    <dbReference type="NCBI Taxonomy" id="349124"/>
    <lineage>
        <taxon>Bacteria</taxon>
        <taxon>Pseudomonadati</taxon>
        <taxon>Pseudomonadota</taxon>
        <taxon>Gammaproteobacteria</taxon>
        <taxon>Chromatiales</taxon>
        <taxon>Ectothiorhodospiraceae</taxon>
        <taxon>Halorhodospira</taxon>
    </lineage>
</organism>
<proteinExistence type="predicted"/>
<dbReference type="KEGG" id="hha:Hhal_1133"/>
<dbReference type="RefSeq" id="WP_011813932.1">
    <property type="nucleotide sequence ID" value="NC_008789.1"/>
</dbReference>
<dbReference type="Pfam" id="PF07813">
    <property type="entry name" value="LTXXQ"/>
    <property type="match status" value="1"/>
</dbReference>